<dbReference type="EMBL" id="WJEC01000293">
    <property type="protein sequence ID" value="KAF7484261.1"/>
    <property type="molecule type" value="Genomic_DNA"/>
</dbReference>
<reference evidence="2" key="2">
    <citation type="submission" date="2020-08" db="EMBL/GenBank/DDBJ databases">
        <authorList>
            <person name="Shumante A."/>
            <person name="Zimin A.V."/>
            <person name="Puiu D."/>
            <person name="Salzberg S.L."/>
        </authorList>
    </citation>
    <scope>NUCLEOTIDE SEQUENCE</scope>
    <source>
        <strain evidence="2">WC2-LM</strain>
        <tissue evidence="2">Liver</tissue>
    </source>
</reference>
<dbReference type="AlphaFoldDB" id="A0A5E4BXG4"/>
<accession>A0A5E4BXG4</accession>
<dbReference type="Proteomes" id="UP000662637">
    <property type="component" value="Unassembled WGS sequence"/>
</dbReference>
<evidence type="ECO:0000313" key="2">
    <source>
        <dbReference type="EMBL" id="KAF7484261.1"/>
    </source>
</evidence>
<protein>
    <submittedName>
        <fullName evidence="3">Uncharacterized protein</fullName>
    </submittedName>
</protein>
<name>A0A5E4BXG4_MARMO</name>
<dbReference type="Proteomes" id="UP000335636">
    <property type="component" value="Unassembled WGS sequence"/>
</dbReference>
<evidence type="ECO:0000313" key="3">
    <source>
        <dbReference type="EMBL" id="VTJ73680.1"/>
    </source>
</evidence>
<evidence type="ECO:0000313" key="4">
    <source>
        <dbReference type="Proteomes" id="UP000335636"/>
    </source>
</evidence>
<evidence type="ECO:0000256" key="1">
    <source>
        <dbReference type="SAM" id="MobiDB-lite"/>
    </source>
</evidence>
<gene>
    <name evidence="2" type="ORF">GHT09_004359</name>
    <name evidence="3" type="ORF">MONAX_5E028899</name>
</gene>
<keyword evidence="4" id="KW-1185">Reference proteome</keyword>
<feature type="region of interest" description="Disordered" evidence="1">
    <location>
        <begin position="1"/>
        <end position="95"/>
    </location>
</feature>
<dbReference type="EMBL" id="CABDUW010000691">
    <property type="protein sequence ID" value="VTJ73680.1"/>
    <property type="molecule type" value="Genomic_DNA"/>
</dbReference>
<organism evidence="3 4">
    <name type="scientific">Marmota monax</name>
    <name type="common">Woodchuck</name>
    <dbReference type="NCBI Taxonomy" id="9995"/>
    <lineage>
        <taxon>Eukaryota</taxon>
        <taxon>Metazoa</taxon>
        <taxon>Chordata</taxon>
        <taxon>Craniata</taxon>
        <taxon>Vertebrata</taxon>
        <taxon>Euteleostomi</taxon>
        <taxon>Mammalia</taxon>
        <taxon>Eutheria</taxon>
        <taxon>Euarchontoglires</taxon>
        <taxon>Glires</taxon>
        <taxon>Rodentia</taxon>
        <taxon>Sciuromorpha</taxon>
        <taxon>Sciuridae</taxon>
        <taxon>Xerinae</taxon>
        <taxon>Marmotini</taxon>
        <taxon>Marmota</taxon>
    </lineage>
</organism>
<proteinExistence type="predicted"/>
<feature type="compositionally biased region" description="Low complexity" evidence="1">
    <location>
        <begin position="75"/>
        <end position="95"/>
    </location>
</feature>
<sequence>MGVEAGRAPTLRRPIRRGPSRLDPAAVAGGRKGSVNLGVRSRTDCESIPASQTRSRFPAHTAERVWVGQFQPGTRRAGAAAPPPRNVNAGVREAS</sequence>
<reference evidence="3 4" key="1">
    <citation type="submission" date="2019-04" db="EMBL/GenBank/DDBJ databases">
        <authorList>
            <person name="Alioto T."/>
            <person name="Alioto T."/>
        </authorList>
    </citation>
    <scope>NUCLEOTIDE SEQUENCE [LARGE SCALE GENOMIC DNA]</scope>
</reference>